<proteinExistence type="predicted"/>
<reference evidence="3 4" key="1">
    <citation type="submission" date="2019-06" db="EMBL/GenBank/DDBJ databases">
        <title>A chromosomal-level reference genome of Carpinus fangiana (Coryloideae, Betulaceae).</title>
        <authorList>
            <person name="Yang X."/>
            <person name="Wang Z."/>
            <person name="Zhang L."/>
            <person name="Hao G."/>
            <person name="Liu J."/>
            <person name="Yang Y."/>
        </authorList>
    </citation>
    <scope>NUCLEOTIDE SEQUENCE [LARGE SCALE GENOMIC DNA]</scope>
    <source>
        <strain evidence="3">Cfa_2016G</strain>
        <tissue evidence="3">Leaf</tissue>
    </source>
</reference>
<accession>A0A5N6RWQ2</accession>
<evidence type="ECO:0000256" key="2">
    <source>
        <dbReference type="SAM" id="MobiDB-lite"/>
    </source>
</evidence>
<evidence type="ECO:0000313" key="3">
    <source>
        <dbReference type="EMBL" id="KAE8125750.1"/>
    </source>
</evidence>
<dbReference type="EMBL" id="CM017328">
    <property type="protein sequence ID" value="KAE8125750.1"/>
    <property type="molecule type" value="Genomic_DNA"/>
</dbReference>
<feature type="coiled-coil region" evidence="1">
    <location>
        <begin position="75"/>
        <end position="123"/>
    </location>
</feature>
<organism evidence="3 4">
    <name type="scientific">Carpinus fangiana</name>
    <dbReference type="NCBI Taxonomy" id="176857"/>
    <lineage>
        <taxon>Eukaryota</taxon>
        <taxon>Viridiplantae</taxon>
        <taxon>Streptophyta</taxon>
        <taxon>Embryophyta</taxon>
        <taxon>Tracheophyta</taxon>
        <taxon>Spermatophyta</taxon>
        <taxon>Magnoliopsida</taxon>
        <taxon>eudicotyledons</taxon>
        <taxon>Gunneridae</taxon>
        <taxon>Pentapetalae</taxon>
        <taxon>rosids</taxon>
        <taxon>fabids</taxon>
        <taxon>Fagales</taxon>
        <taxon>Betulaceae</taxon>
        <taxon>Carpinus</taxon>
    </lineage>
</organism>
<protein>
    <submittedName>
        <fullName evidence="3">Uncharacterized protein</fullName>
    </submittedName>
</protein>
<evidence type="ECO:0000256" key="1">
    <source>
        <dbReference type="SAM" id="Coils"/>
    </source>
</evidence>
<name>A0A5N6RWQ2_9ROSI</name>
<keyword evidence="4" id="KW-1185">Reference proteome</keyword>
<evidence type="ECO:0000313" key="4">
    <source>
        <dbReference type="Proteomes" id="UP000327013"/>
    </source>
</evidence>
<dbReference type="OrthoDB" id="2507178at2759"/>
<dbReference type="AlphaFoldDB" id="A0A5N6RWQ2"/>
<sequence length="157" mass="18740">MTTSSSLTPHTSDSINQAGRDDASHDNNVDFKKPTNKKAEKTKRKRKESSSEDVVVFLRKKIEILEDVRVQGKEIIRIEEEKMNMKREKLRLDQLDQERIFRIEEEKMIMEREKLRLQQLDRDERIMKIDTSGMSQIQKKYWGQRQMDILEKLESSN</sequence>
<dbReference type="Proteomes" id="UP000327013">
    <property type="component" value="Chromosome 8"/>
</dbReference>
<feature type="compositionally biased region" description="Basic and acidic residues" evidence="2">
    <location>
        <begin position="19"/>
        <end position="39"/>
    </location>
</feature>
<keyword evidence="1" id="KW-0175">Coiled coil</keyword>
<gene>
    <name evidence="3" type="ORF">FH972_020524</name>
</gene>
<feature type="region of interest" description="Disordered" evidence="2">
    <location>
        <begin position="1"/>
        <end position="52"/>
    </location>
</feature>
<feature type="compositionally biased region" description="Polar residues" evidence="2">
    <location>
        <begin position="1"/>
        <end position="17"/>
    </location>
</feature>